<dbReference type="Proteomes" id="UP000523105">
    <property type="component" value="Unassembled WGS sequence"/>
</dbReference>
<accession>A0A7K4MRD2</accession>
<evidence type="ECO:0000313" key="2">
    <source>
        <dbReference type="Proteomes" id="UP000523105"/>
    </source>
</evidence>
<dbReference type="AlphaFoldDB" id="A0A7K4MRD2"/>
<evidence type="ECO:0000313" key="1">
    <source>
        <dbReference type="EMBL" id="NWJ44111.1"/>
    </source>
</evidence>
<proteinExistence type="predicted"/>
<protein>
    <submittedName>
        <fullName evidence="1">Uncharacterized protein</fullName>
    </submittedName>
</protein>
<comment type="caution">
    <text evidence="1">The sequence shown here is derived from an EMBL/GenBank/DDBJ whole genome shotgun (WGS) entry which is preliminary data.</text>
</comment>
<reference evidence="1 2" key="1">
    <citation type="journal article" date="2019" name="Environ. Microbiol.">
        <title>Genomics insights into ecotype formation of ammonia-oxidizing archaea in the deep ocean.</title>
        <authorList>
            <person name="Wang Y."/>
            <person name="Huang J.M."/>
            <person name="Cui G.J."/>
            <person name="Nunoura T."/>
            <person name="Takaki Y."/>
            <person name="Li W.L."/>
            <person name="Li J."/>
            <person name="Gao Z.M."/>
            <person name="Takai K."/>
            <person name="Zhang A.Q."/>
            <person name="Stepanauskas R."/>
        </authorList>
    </citation>
    <scope>NUCLEOTIDE SEQUENCE [LARGE SCALE GENOMIC DNA]</scope>
    <source>
        <strain evidence="1 2">L15b</strain>
    </source>
</reference>
<dbReference type="EMBL" id="JACASV010000115">
    <property type="protein sequence ID" value="NWJ44111.1"/>
    <property type="molecule type" value="Genomic_DNA"/>
</dbReference>
<name>A0A7K4MRD2_9ARCH</name>
<organism evidence="1 2">
    <name type="scientific">Marine Group I thaumarchaeote</name>
    <dbReference type="NCBI Taxonomy" id="2511932"/>
    <lineage>
        <taxon>Archaea</taxon>
        <taxon>Nitrososphaerota</taxon>
        <taxon>Marine Group I</taxon>
    </lineage>
</organism>
<gene>
    <name evidence="1" type="ORF">HX837_07940</name>
</gene>
<feature type="non-terminal residue" evidence="1">
    <location>
        <position position="1"/>
    </location>
</feature>
<sequence>GTCTANSHVIAGVTQTTYTTGTVGSHSNMVRVKVETCTDLSSCSLSQYTSAGACTGADPAGTWSSAWGFVTSSDAEFNCFFNRVQYVMTSAGGALSVGSTSGMEANFTIFYQLLLDLISPSYGTDYTDPVELTAAASYTELGRSDASLKTAVETMKSRVDTVIGLHNTERAAVISAMAGSSAYTHPGAYKTAVDRMISYLAKFQSAVGNRILEISNRIGYLNGKNTASGGSNFISSVVDYLLLNGTDGSSTDEGDNILCEPVLSDALVQMESAVSASISVGSAGDGFAGYSFNGGSGYANTIYSHANFLAGKKIDLLGKILTAIVDVDAIYTQITAKRSEYYEYDQ</sequence>